<dbReference type="AlphaFoldDB" id="A0A3Q9RP51"/>
<dbReference type="KEGG" id="pasa:BAOM_3025"/>
<dbReference type="Proteomes" id="UP000283095">
    <property type="component" value="Chromosome"/>
</dbReference>
<organism evidence="1 2">
    <name type="scientific">Peribacillus asahii</name>
    <dbReference type="NCBI Taxonomy" id="228899"/>
    <lineage>
        <taxon>Bacteria</taxon>
        <taxon>Bacillati</taxon>
        <taxon>Bacillota</taxon>
        <taxon>Bacilli</taxon>
        <taxon>Bacillales</taxon>
        <taxon>Bacillaceae</taxon>
        <taxon>Peribacillus</taxon>
    </lineage>
</organism>
<sequence>MDCKHKEIVMVNKVGKRCETGGHEVDFVIKCRMCDEDLSRISEYKRIIYNISKH</sequence>
<proteinExistence type="predicted"/>
<evidence type="ECO:0000313" key="2">
    <source>
        <dbReference type="Proteomes" id="UP000283095"/>
    </source>
</evidence>
<gene>
    <name evidence="1" type="ORF">BAOM_3025</name>
</gene>
<name>A0A3Q9RP51_9BACI</name>
<dbReference type="EMBL" id="CP026095">
    <property type="protein sequence ID" value="AZV43634.1"/>
    <property type="molecule type" value="Genomic_DNA"/>
</dbReference>
<reference evidence="1 2" key="1">
    <citation type="submission" date="2018-01" db="EMBL/GenBank/DDBJ databases">
        <title>Bacillus asahii Genome sequencing and assembly.</title>
        <authorList>
            <person name="Jiang H."/>
            <person name="Feng Y."/>
            <person name="Zhao F."/>
            <person name="Lin X."/>
        </authorList>
    </citation>
    <scope>NUCLEOTIDE SEQUENCE [LARGE SCALE GENOMIC DNA]</scope>
    <source>
        <strain evidence="1 2">OM18</strain>
    </source>
</reference>
<accession>A0A3Q9RP51</accession>
<dbReference type="RefSeq" id="WP_164853232.1">
    <property type="nucleotide sequence ID" value="NZ_CP026095.1"/>
</dbReference>
<protein>
    <submittedName>
        <fullName evidence="1">Uncharacterized protein</fullName>
    </submittedName>
</protein>
<evidence type="ECO:0000313" key="1">
    <source>
        <dbReference type="EMBL" id="AZV43634.1"/>
    </source>
</evidence>